<accession>A0A832MMJ2</accession>
<evidence type="ECO:0000256" key="2">
    <source>
        <dbReference type="SAM" id="Phobius"/>
    </source>
</evidence>
<feature type="domain" description="PASTA" evidence="3">
    <location>
        <begin position="115"/>
        <end position="182"/>
    </location>
</feature>
<dbReference type="SMART" id="SM00740">
    <property type="entry name" value="PASTA"/>
    <property type="match status" value="3"/>
</dbReference>
<organism evidence="4">
    <name type="scientific">Eiseniibacteriota bacterium</name>
    <dbReference type="NCBI Taxonomy" id="2212470"/>
    <lineage>
        <taxon>Bacteria</taxon>
        <taxon>Candidatus Eiseniibacteriota</taxon>
    </lineage>
</organism>
<feature type="compositionally biased region" description="Basic residues" evidence="1">
    <location>
        <begin position="1"/>
        <end position="10"/>
    </location>
</feature>
<keyword evidence="2" id="KW-1133">Transmembrane helix</keyword>
<sequence>MSRRRRRRPRGAGGDAPGDAPEARSDRAREDEARRADDFAPPDDPVARDGLDAPAGAAGELEVADDERVAAARRRRGGRRALEALGLLAFAVAAFATGLYVFNNLVMPRLVHGGGVVRVPDVSNLTFEQAQQQLAPLGLQLSRAGERFDPSVPSGFVLSQDPPPDTPVRGRRRVMVVLSLGEEFSSVPELHGESLRGARLLIERAGLTVGGITRAPSDDLGEGLVVATDPPAESVLPRNARVSLLVSTGSGVETFVMPELLGREIGSVRRQLEALGFRVLVPPAGATFGTIVFQDPAPGSRITRDATIVLQATGRMIR</sequence>
<feature type="transmembrane region" description="Helical" evidence="2">
    <location>
        <begin position="81"/>
        <end position="102"/>
    </location>
</feature>
<reference evidence="4" key="1">
    <citation type="journal article" date="2020" name="mSystems">
        <title>Genome- and Community-Level Interaction Insights into Carbon Utilization and Element Cycling Functions of Hydrothermarchaeota in Hydrothermal Sediment.</title>
        <authorList>
            <person name="Zhou Z."/>
            <person name="Liu Y."/>
            <person name="Xu W."/>
            <person name="Pan J."/>
            <person name="Luo Z.H."/>
            <person name="Li M."/>
        </authorList>
    </citation>
    <scope>NUCLEOTIDE SEQUENCE [LARGE SCALE GENOMIC DNA]</scope>
    <source>
        <strain evidence="4">SpSt-381</strain>
    </source>
</reference>
<evidence type="ECO:0000256" key="1">
    <source>
        <dbReference type="SAM" id="MobiDB-lite"/>
    </source>
</evidence>
<feature type="region of interest" description="Disordered" evidence="1">
    <location>
        <begin position="1"/>
        <end position="62"/>
    </location>
</feature>
<keyword evidence="2" id="KW-0812">Transmembrane</keyword>
<evidence type="ECO:0000259" key="3">
    <source>
        <dbReference type="PROSITE" id="PS51178"/>
    </source>
</evidence>
<dbReference type="PROSITE" id="PS51178">
    <property type="entry name" value="PASTA"/>
    <property type="match status" value="3"/>
</dbReference>
<comment type="caution">
    <text evidence="4">The sequence shown here is derived from an EMBL/GenBank/DDBJ whole genome shotgun (WGS) entry which is preliminary data.</text>
</comment>
<dbReference type="Gene3D" id="3.30.10.20">
    <property type="match status" value="3"/>
</dbReference>
<dbReference type="AlphaFoldDB" id="A0A832MMJ2"/>
<feature type="domain" description="PASTA" evidence="3">
    <location>
        <begin position="185"/>
        <end position="248"/>
    </location>
</feature>
<name>A0A832MMJ2_UNCEI</name>
<dbReference type="EMBL" id="DSQF01000022">
    <property type="protein sequence ID" value="HGZ43866.1"/>
    <property type="molecule type" value="Genomic_DNA"/>
</dbReference>
<protein>
    <submittedName>
        <fullName evidence="4">PASTA domain-containing protein</fullName>
    </submittedName>
</protein>
<proteinExistence type="predicted"/>
<evidence type="ECO:0000313" key="4">
    <source>
        <dbReference type="EMBL" id="HGZ43866.1"/>
    </source>
</evidence>
<keyword evidence="2" id="KW-0472">Membrane</keyword>
<dbReference type="Pfam" id="PF03793">
    <property type="entry name" value="PASTA"/>
    <property type="match status" value="3"/>
</dbReference>
<dbReference type="CDD" id="cd06577">
    <property type="entry name" value="PASTA_pknB"/>
    <property type="match status" value="3"/>
</dbReference>
<feature type="domain" description="PASTA" evidence="3">
    <location>
        <begin position="251"/>
        <end position="314"/>
    </location>
</feature>
<gene>
    <name evidence="4" type="ORF">ENR23_10670</name>
</gene>
<feature type="compositionally biased region" description="Basic and acidic residues" evidence="1">
    <location>
        <begin position="21"/>
        <end position="38"/>
    </location>
</feature>
<dbReference type="SUPFAM" id="SSF54184">
    <property type="entry name" value="Penicillin-binding protein 2x (pbp-2x), c-terminal domain"/>
    <property type="match status" value="1"/>
</dbReference>
<dbReference type="InterPro" id="IPR005543">
    <property type="entry name" value="PASTA_dom"/>
</dbReference>